<keyword evidence="2" id="KW-0812">Transmembrane</keyword>
<feature type="compositionally biased region" description="Low complexity" evidence="1">
    <location>
        <begin position="61"/>
        <end position="70"/>
    </location>
</feature>
<proteinExistence type="predicted"/>
<comment type="caution">
    <text evidence="3">The sequence shown here is derived from an EMBL/GenBank/DDBJ whole genome shotgun (WGS) entry which is preliminary data.</text>
</comment>
<keyword evidence="4" id="KW-1185">Reference proteome</keyword>
<gene>
    <name evidence="3" type="ORF">RFI_13379</name>
</gene>
<feature type="region of interest" description="Disordered" evidence="1">
    <location>
        <begin position="1"/>
        <end position="96"/>
    </location>
</feature>
<feature type="compositionally biased region" description="Basic and acidic residues" evidence="1">
    <location>
        <begin position="1"/>
        <end position="11"/>
    </location>
</feature>
<protein>
    <submittedName>
        <fullName evidence="3">DNA topoisomerase type I</fullName>
    </submittedName>
</protein>
<sequence length="315" mass="37471">MLKDTSKDSSTHRKKSRSRSGDEDSSNNDSSGEDEEEDEDKGKYDFEDENNGESSEDMRSNHSPSSSPSSRPREHNKKGTRSRKSRDKDREKTRSGNRTRNCSLFFLIIIILFLYFYFPPHFFLFCFDIILVSPFLFIQTDLKNLKKRGYNFFSKKTTREPKFLCMTFGLGETCWWVPVVERKRNCVWRNIFLRFFVCLSNQKAAMVIHKIKILFFKETVIQNKKRIMSIRSKKRQISCPHCSQIKVKKKCIQIKMYDWYYSECANNTLPNAKKKSFHTQKYTLFVVVVLVYLLSLKVKKQFQRQDKKHTTQTFY</sequence>
<feature type="compositionally biased region" description="Acidic residues" evidence="1">
    <location>
        <begin position="23"/>
        <end position="39"/>
    </location>
</feature>
<dbReference type="AlphaFoldDB" id="X6NBX4"/>
<dbReference type="Proteomes" id="UP000023152">
    <property type="component" value="Unassembled WGS sequence"/>
</dbReference>
<feature type="compositionally biased region" description="Basic residues" evidence="1">
    <location>
        <begin position="74"/>
        <end position="85"/>
    </location>
</feature>
<organism evidence="3 4">
    <name type="scientific">Reticulomyxa filosa</name>
    <dbReference type="NCBI Taxonomy" id="46433"/>
    <lineage>
        <taxon>Eukaryota</taxon>
        <taxon>Sar</taxon>
        <taxon>Rhizaria</taxon>
        <taxon>Retaria</taxon>
        <taxon>Foraminifera</taxon>
        <taxon>Monothalamids</taxon>
        <taxon>Reticulomyxidae</taxon>
        <taxon>Reticulomyxa</taxon>
    </lineage>
</organism>
<evidence type="ECO:0000256" key="1">
    <source>
        <dbReference type="SAM" id="MobiDB-lite"/>
    </source>
</evidence>
<keyword evidence="3" id="KW-0413">Isomerase</keyword>
<evidence type="ECO:0000313" key="3">
    <source>
        <dbReference type="EMBL" id="ETO23795.1"/>
    </source>
</evidence>
<evidence type="ECO:0000256" key="2">
    <source>
        <dbReference type="SAM" id="Phobius"/>
    </source>
</evidence>
<dbReference type="GO" id="GO:0016853">
    <property type="term" value="F:isomerase activity"/>
    <property type="evidence" value="ECO:0007669"/>
    <property type="project" value="UniProtKB-KW"/>
</dbReference>
<reference evidence="3 4" key="1">
    <citation type="journal article" date="2013" name="Curr. Biol.">
        <title>The Genome of the Foraminiferan Reticulomyxa filosa.</title>
        <authorList>
            <person name="Glockner G."/>
            <person name="Hulsmann N."/>
            <person name="Schleicher M."/>
            <person name="Noegel A.A."/>
            <person name="Eichinger L."/>
            <person name="Gallinger C."/>
            <person name="Pawlowski J."/>
            <person name="Sierra R."/>
            <person name="Euteneuer U."/>
            <person name="Pillet L."/>
            <person name="Moustafa A."/>
            <person name="Platzer M."/>
            <person name="Groth M."/>
            <person name="Szafranski K."/>
            <person name="Schliwa M."/>
        </authorList>
    </citation>
    <scope>NUCLEOTIDE SEQUENCE [LARGE SCALE GENOMIC DNA]</scope>
</reference>
<keyword evidence="2" id="KW-1133">Transmembrane helix</keyword>
<accession>X6NBX4</accession>
<keyword evidence="2" id="KW-0472">Membrane</keyword>
<name>X6NBX4_RETFI</name>
<feature type="transmembrane region" description="Helical" evidence="2">
    <location>
        <begin position="282"/>
        <end position="298"/>
    </location>
</feature>
<feature type="transmembrane region" description="Helical" evidence="2">
    <location>
        <begin position="98"/>
        <end position="116"/>
    </location>
</feature>
<dbReference type="EMBL" id="ASPP01009703">
    <property type="protein sequence ID" value="ETO23795.1"/>
    <property type="molecule type" value="Genomic_DNA"/>
</dbReference>
<feature type="compositionally biased region" description="Acidic residues" evidence="1">
    <location>
        <begin position="46"/>
        <end position="55"/>
    </location>
</feature>
<evidence type="ECO:0000313" key="4">
    <source>
        <dbReference type="Proteomes" id="UP000023152"/>
    </source>
</evidence>